<proteinExistence type="predicted"/>
<keyword evidence="5" id="KW-1185">Reference proteome</keyword>
<organism evidence="4 5">
    <name type="scientific">Strongylus vulgaris</name>
    <name type="common">Blood worm</name>
    <dbReference type="NCBI Taxonomy" id="40348"/>
    <lineage>
        <taxon>Eukaryota</taxon>
        <taxon>Metazoa</taxon>
        <taxon>Ecdysozoa</taxon>
        <taxon>Nematoda</taxon>
        <taxon>Chromadorea</taxon>
        <taxon>Rhabditida</taxon>
        <taxon>Rhabditina</taxon>
        <taxon>Rhabditomorpha</taxon>
        <taxon>Strongyloidea</taxon>
        <taxon>Strongylidae</taxon>
        <taxon>Strongylus</taxon>
    </lineage>
</organism>
<gene>
    <name evidence="4" type="ORF">SVUK_LOCUS17585</name>
</gene>
<feature type="active site" description="Phosphoserine intermediate" evidence="3">
    <location>
        <position position="49"/>
    </location>
</feature>
<accession>A0A3P7K2E2</accession>
<keyword evidence="2" id="KW-0597">Phosphoprotein</keyword>
<dbReference type="PANTHER" id="PTHR11596">
    <property type="entry name" value="ALKALINE PHOSPHATASE"/>
    <property type="match status" value="1"/>
</dbReference>
<dbReference type="Gene3D" id="3.40.720.10">
    <property type="entry name" value="Alkaline Phosphatase, subunit A"/>
    <property type="match status" value="1"/>
</dbReference>
<dbReference type="AlphaFoldDB" id="A0A3P7K2E2"/>
<dbReference type="GO" id="GO:0004035">
    <property type="term" value="F:alkaline phosphatase activity"/>
    <property type="evidence" value="ECO:0007669"/>
    <property type="project" value="UniProtKB-EC"/>
</dbReference>
<dbReference type="EC" id="3.1.3.1" evidence="1"/>
<evidence type="ECO:0000313" key="5">
    <source>
        <dbReference type="Proteomes" id="UP000270094"/>
    </source>
</evidence>
<evidence type="ECO:0000256" key="1">
    <source>
        <dbReference type="ARBA" id="ARBA00012647"/>
    </source>
</evidence>
<protein>
    <recommendedName>
        <fullName evidence="1">alkaline phosphatase</fullName>
        <ecNumber evidence="1">3.1.3.1</ecNumber>
    </recommendedName>
</protein>
<evidence type="ECO:0000256" key="3">
    <source>
        <dbReference type="PIRSR" id="PIRSR601952-1"/>
    </source>
</evidence>
<dbReference type="OrthoDB" id="5818554at2759"/>
<dbReference type="Pfam" id="PF00245">
    <property type="entry name" value="Alk_phosphatase"/>
    <property type="match status" value="1"/>
</dbReference>
<name>A0A3P7K2E2_STRVU</name>
<dbReference type="Proteomes" id="UP000270094">
    <property type="component" value="Unassembled WGS sequence"/>
</dbReference>
<dbReference type="InterPro" id="IPR017850">
    <property type="entry name" value="Alkaline_phosphatase_core_sf"/>
</dbReference>
<dbReference type="EMBL" id="UYYB01118373">
    <property type="protein sequence ID" value="VDM82587.1"/>
    <property type="molecule type" value="Genomic_DNA"/>
</dbReference>
<reference evidence="4 5" key="1">
    <citation type="submission" date="2018-11" db="EMBL/GenBank/DDBJ databases">
        <authorList>
            <consortium name="Pathogen Informatics"/>
        </authorList>
    </citation>
    <scope>NUCLEOTIDE SEQUENCE [LARGE SCALE GENOMIC DNA]</scope>
</reference>
<evidence type="ECO:0000313" key="4">
    <source>
        <dbReference type="EMBL" id="VDM82587.1"/>
    </source>
</evidence>
<dbReference type="SUPFAM" id="SSF53649">
    <property type="entry name" value="Alkaline phosphatase-like"/>
    <property type="match status" value="1"/>
</dbReference>
<dbReference type="PANTHER" id="PTHR11596:SF5">
    <property type="entry name" value="ALKALINE PHOSPHATASE"/>
    <property type="match status" value="1"/>
</dbReference>
<dbReference type="InterPro" id="IPR001952">
    <property type="entry name" value="Alkaline_phosphatase"/>
</dbReference>
<sequence>MGVGTVTSGRIHKKQILKSSYVTESLFFENFPAAGLVKTSSLTHHVTDSAAAAMAMFSGWKADSFMLGMKPNSKTPCTTNKTLWITEGIAESVLEKGPALIPINKKK</sequence>
<evidence type="ECO:0000256" key="2">
    <source>
        <dbReference type="ARBA" id="ARBA00022553"/>
    </source>
</evidence>